<keyword evidence="5" id="KW-0829">Tyrosine-protein kinase</keyword>
<evidence type="ECO:0000256" key="2">
    <source>
        <dbReference type="ARBA" id="ARBA00022741"/>
    </source>
</evidence>
<sequence>MADVKPAPKKKSSGKSGKSSKDKKKKREERVKKAFEGPTKIDLNEIQLGEKLGGGVFGYVYKGFCRGNEVAIKVPTKRKLNKQQFDAFLHEIDLMKRIHHPQTVMLMGACFDEIDNKIYIVTELLAGDIAQLLVEDHKLSERLDWCYQAAQGMAWLHGMHPPILHQDLKPSNLLHDGAGKVKVCDFGLSQVIPEGEEFVNEQPRGTPLYMAPEVLAPGTYPLTGKADVYSFAIMMWEILTGEEPFQEYSDLPTFQRDVHWEGKRLPLPDNWPEELKRLFHVMWDADPDVRPPFTSLGECEDKEFDVLSVLKRVKEQQTDIEYNEAIGKNIRDPEGLGFWKENFFPEESVDWDDFIPRFYAWMKTPIPNDPTALGDNPTASELANASLQQLQKLDKAGNVQAEEELRRRSEQGVQTRKADDSQMYSVGSIDQAELDDSQKEYLCLKGLLYVSSKNEEGIVDTDKFGKLLAYFGSPGDGKFLRRISELLREDYFHGYVSGKQAEVLLCNKPRGTFLVRFSAGRWGQVAISCVDQKGVVKHLVVQNDANKGFRLHRNKPQYWATIKEFIEDHRVKLYLESHCEGSPFAHLFKKVETVLMGYQVDFDDDEDDLEAAKANLKMGMGGHRG</sequence>
<organism evidence="11">
    <name type="scientific">Paramoeba aestuarina</name>
    <dbReference type="NCBI Taxonomy" id="180227"/>
    <lineage>
        <taxon>Eukaryota</taxon>
        <taxon>Amoebozoa</taxon>
        <taxon>Discosea</taxon>
        <taxon>Flabellinia</taxon>
        <taxon>Dactylopodida</taxon>
        <taxon>Paramoebidae</taxon>
        <taxon>Paramoeba</taxon>
    </lineage>
</organism>
<evidence type="ECO:0000259" key="9">
    <source>
        <dbReference type="PROSITE" id="PS50001"/>
    </source>
</evidence>
<evidence type="ECO:0000256" key="1">
    <source>
        <dbReference type="ARBA" id="ARBA00022679"/>
    </source>
</evidence>
<evidence type="ECO:0008006" key="12">
    <source>
        <dbReference type="Google" id="ProtNLM"/>
    </source>
</evidence>
<feature type="domain" description="Protein kinase" evidence="10">
    <location>
        <begin position="46"/>
        <end position="304"/>
    </location>
</feature>
<keyword evidence="4 7" id="KW-0067">ATP-binding</keyword>
<dbReference type="PROSITE" id="PS50001">
    <property type="entry name" value="SH2"/>
    <property type="match status" value="1"/>
</dbReference>
<feature type="region of interest" description="Disordered" evidence="8">
    <location>
        <begin position="398"/>
        <end position="420"/>
    </location>
</feature>
<dbReference type="GO" id="GO:0004713">
    <property type="term" value="F:protein tyrosine kinase activity"/>
    <property type="evidence" value="ECO:0007669"/>
    <property type="project" value="UniProtKB-KW"/>
</dbReference>
<dbReference type="GO" id="GO:0005524">
    <property type="term" value="F:ATP binding"/>
    <property type="evidence" value="ECO:0007669"/>
    <property type="project" value="UniProtKB-UniRule"/>
</dbReference>
<accession>A0A7S4JU55</accession>
<dbReference type="InterPro" id="IPR000719">
    <property type="entry name" value="Prot_kinase_dom"/>
</dbReference>
<keyword evidence="3" id="KW-0418">Kinase</keyword>
<dbReference type="CDD" id="cd00173">
    <property type="entry name" value="SH2"/>
    <property type="match status" value="1"/>
</dbReference>
<dbReference type="PANTHER" id="PTHR44329:SF53">
    <property type="entry name" value="DUAL SPECIFICITY PROTEIN KINASE SHKD"/>
    <property type="match status" value="1"/>
</dbReference>
<dbReference type="SMART" id="SM00252">
    <property type="entry name" value="SH2"/>
    <property type="match status" value="1"/>
</dbReference>
<dbReference type="InterPro" id="IPR051681">
    <property type="entry name" value="Ser/Thr_Kinases-Pseudokinases"/>
</dbReference>
<proteinExistence type="predicted"/>
<dbReference type="EMBL" id="HBKR01003422">
    <property type="protein sequence ID" value="CAE2274207.1"/>
    <property type="molecule type" value="Transcribed_RNA"/>
</dbReference>
<evidence type="ECO:0000313" key="11">
    <source>
        <dbReference type="EMBL" id="CAE2274207.1"/>
    </source>
</evidence>
<dbReference type="SUPFAM" id="SSF56112">
    <property type="entry name" value="Protein kinase-like (PK-like)"/>
    <property type="match status" value="1"/>
</dbReference>
<dbReference type="AlphaFoldDB" id="A0A7S4JU55"/>
<evidence type="ECO:0000256" key="8">
    <source>
        <dbReference type="SAM" id="MobiDB-lite"/>
    </source>
</evidence>
<evidence type="ECO:0000256" key="7">
    <source>
        <dbReference type="PROSITE-ProRule" id="PRU10141"/>
    </source>
</evidence>
<dbReference type="Gene3D" id="1.10.510.10">
    <property type="entry name" value="Transferase(Phosphotransferase) domain 1"/>
    <property type="match status" value="1"/>
</dbReference>
<dbReference type="PROSITE" id="PS00107">
    <property type="entry name" value="PROTEIN_KINASE_ATP"/>
    <property type="match status" value="1"/>
</dbReference>
<protein>
    <recommendedName>
        <fullName evidence="12">Non-specific protein-tyrosine kinase</fullName>
    </recommendedName>
</protein>
<dbReference type="PANTHER" id="PTHR44329">
    <property type="entry name" value="SERINE/THREONINE-PROTEIN KINASE TNNI3K-RELATED"/>
    <property type="match status" value="1"/>
</dbReference>
<evidence type="ECO:0000256" key="4">
    <source>
        <dbReference type="ARBA" id="ARBA00022840"/>
    </source>
</evidence>
<name>A0A7S4JU55_9EUKA</name>
<feature type="compositionally biased region" description="Basic and acidic residues" evidence="8">
    <location>
        <begin position="403"/>
        <end position="420"/>
    </location>
</feature>
<dbReference type="InterPro" id="IPR017441">
    <property type="entry name" value="Protein_kinase_ATP_BS"/>
</dbReference>
<dbReference type="Gene3D" id="3.30.200.20">
    <property type="entry name" value="Phosphorylase Kinase, domain 1"/>
    <property type="match status" value="1"/>
</dbReference>
<dbReference type="InterPro" id="IPR001245">
    <property type="entry name" value="Ser-Thr/Tyr_kinase_cat_dom"/>
</dbReference>
<keyword evidence="6" id="KW-0727">SH2 domain</keyword>
<feature type="region of interest" description="Disordered" evidence="8">
    <location>
        <begin position="1"/>
        <end position="33"/>
    </location>
</feature>
<evidence type="ECO:0000256" key="6">
    <source>
        <dbReference type="PROSITE-ProRule" id="PRU00191"/>
    </source>
</evidence>
<reference evidence="11" key="1">
    <citation type="submission" date="2021-01" db="EMBL/GenBank/DDBJ databases">
        <authorList>
            <person name="Corre E."/>
            <person name="Pelletier E."/>
            <person name="Niang G."/>
            <person name="Scheremetjew M."/>
            <person name="Finn R."/>
            <person name="Kale V."/>
            <person name="Holt S."/>
            <person name="Cochrane G."/>
            <person name="Meng A."/>
            <person name="Brown T."/>
            <person name="Cohen L."/>
        </authorList>
    </citation>
    <scope>NUCLEOTIDE SEQUENCE</scope>
    <source>
        <strain evidence="11">SoJaBio B1-5/56/2</strain>
    </source>
</reference>
<dbReference type="InterPro" id="IPR036860">
    <property type="entry name" value="SH2_dom_sf"/>
</dbReference>
<dbReference type="SUPFAM" id="SSF55550">
    <property type="entry name" value="SH2 domain"/>
    <property type="match status" value="1"/>
</dbReference>
<feature type="domain" description="SH2" evidence="9">
    <location>
        <begin position="491"/>
        <end position="570"/>
    </location>
</feature>
<dbReference type="CDD" id="cd13999">
    <property type="entry name" value="STKc_MAP3K-like"/>
    <property type="match status" value="1"/>
</dbReference>
<dbReference type="SMART" id="SM00220">
    <property type="entry name" value="S_TKc"/>
    <property type="match status" value="1"/>
</dbReference>
<keyword evidence="2 7" id="KW-0547">Nucleotide-binding</keyword>
<dbReference type="Pfam" id="PF00017">
    <property type="entry name" value="SH2"/>
    <property type="match status" value="1"/>
</dbReference>
<dbReference type="GO" id="GO:0004674">
    <property type="term" value="F:protein serine/threonine kinase activity"/>
    <property type="evidence" value="ECO:0007669"/>
    <property type="project" value="TreeGrafter"/>
</dbReference>
<gene>
    <name evidence="11" type="ORF">NAES01612_LOCUS2274</name>
</gene>
<evidence type="ECO:0000256" key="5">
    <source>
        <dbReference type="ARBA" id="ARBA00023137"/>
    </source>
</evidence>
<dbReference type="InterPro" id="IPR011009">
    <property type="entry name" value="Kinase-like_dom_sf"/>
</dbReference>
<keyword evidence="1" id="KW-0808">Transferase</keyword>
<dbReference type="Pfam" id="PF07714">
    <property type="entry name" value="PK_Tyr_Ser-Thr"/>
    <property type="match status" value="1"/>
</dbReference>
<dbReference type="PROSITE" id="PS50011">
    <property type="entry name" value="PROTEIN_KINASE_DOM"/>
    <property type="match status" value="1"/>
</dbReference>
<dbReference type="InterPro" id="IPR000980">
    <property type="entry name" value="SH2"/>
</dbReference>
<feature type="binding site" evidence="7">
    <location>
        <position position="73"/>
    </location>
    <ligand>
        <name>ATP</name>
        <dbReference type="ChEBI" id="CHEBI:30616"/>
    </ligand>
</feature>
<evidence type="ECO:0000256" key="3">
    <source>
        <dbReference type="ARBA" id="ARBA00022777"/>
    </source>
</evidence>
<evidence type="ECO:0000259" key="10">
    <source>
        <dbReference type="PROSITE" id="PS50011"/>
    </source>
</evidence>
<dbReference type="Gene3D" id="3.30.505.10">
    <property type="entry name" value="SH2 domain"/>
    <property type="match status" value="1"/>
</dbReference>